<dbReference type="InterPro" id="IPR011990">
    <property type="entry name" value="TPR-like_helical_dom_sf"/>
</dbReference>
<dbReference type="OrthoDB" id="366031at2"/>
<feature type="region of interest" description="Disordered" evidence="1">
    <location>
        <begin position="386"/>
        <end position="417"/>
    </location>
</feature>
<dbReference type="Gene3D" id="1.25.40.10">
    <property type="entry name" value="Tetratricopeptide repeat domain"/>
    <property type="match status" value="1"/>
</dbReference>
<dbReference type="AlphaFoldDB" id="A0A2S4JGN6"/>
<sequence length="1040" mass="115500">MYAILVEAGGLHQMARIHPSWQRRFLLDLGELLGRYDFIPLRHDGDQLLFLQENPSRVSSLEETREIMGELLLGLRSFLADCAENLLDYTVLLAADLRDRSGAAEAFPGFLQQLSAAREENALYLTGEAAEYFRDALELVREGALFRVASLVRADQARPGPYSQALRCSQQRDATLCRPGHRGPARANRSQPDQSQPDQSQPDQSQPDQSQADQSQPDREIGSILQVLSGDESSGGFWFCGSDRSALAAWIEAALEVAGSSPAVVIQCSRAATRRDFLRMVIQAIPDTPVPASERSEEDRVYGALREQLREPGRGYLARTMIDHDLRATAAFLVRRFFLSDSRRRVYLADGDLCQGGAREFLSWIPEVAAGAPLVVSAAAPPGEGPGPWVVTDLSSPTDSSSRTDRSSQGDIAPSSSLLSSAEEARYRGEFGRALRYWETSFGSGRGLAGILRQGLNPLHRRVLFLVYLLRGRGGITLLDELCRSAGIPVAEESHALRELLYFGLLPSLTPPRVHEAVACVAGELLSPRERSELEQQVSHHLAGAVMAGTRALVPEMWDLVRTGLSREEQASLLHPLLQRCAEGGGKEELEELAREIPRDILRETRGSLESAQLRLVLRWAEGPEESPSPVERLSPLADRLSSGEVRAPAPWESDLLLALGEYQMACRDYAGAQKLCKKAVLLNQERPEQHSQAGRSCRGMAHLLMARIALYQGQLRESGQYISFAQDEGARDTLVWCEARVLEGIHCFLLGNYTRADRTFGEIQPRLFEAGASHLLVLSWFARARLRFELGEYSEARAGFAFLERYSGERELAPVRETARAWKRRALCFLHDRSGERVSSPEAASGKSDPQIEEIFSRDEGEFSPEETFFLAEALCRRGCFARALPLLDQVCQIEGGSDRWPHLGVAWDNGFAPLEDLLVGEAPGTSELGRLATACRAWALARTGRMDEAVPLFFGLTRSGNGVSRDPQALVFTYLYATVLPEKRSPDQDDRATILGRAVKICQERSSRIEDHQDRVRFTRNNLWTRELLEAARRYNLV</sequence>
<dbReference type="SUPFAM" id="SSF48452">
    <property type="entry name" value="TPR-like"/>
    <property type="match status" value="1"/>
</dbReference>
<evidence type="ECO:0000256" key="1">
    <source>
        <dbReference type="SAM" id="MobiDB-lite"/>
    </source>
</evidence>
<evidence type="ECO:0008006" key="4">
    <source>
        <dbReference type="Google" id="ProtNLM"/>
    </source>
</evidence>
<organism evidence="2 3">
    <name type="scientific">Alkalispirochaeta sphaeroplastigenens</name>
    <dbReference type="NCBI Taxonomy" id="1187066"/>
    <lineage>
        <taxon>Bacteria</taxon>
        <taxon>Pseudomonadati</taxon>
        <taxon>Spirochaetota</taxon>
        <taxon>Spirochaetia</taxon>
        <taxon>Spirochaetales</taxon>
        <taxon>Spirochaetaceae</taxon>
        <taxon>Alkalispirochaeta</taxon>
    </lineage>
</organism>
<reference evidence="3" key="1">
    <citation type="submission" date="2015-12" db="EMBL/GenBank/DDBJ databases">
        <authorList>
            <person name="Lodha T.D."/>
            <person name="Chintalapati S."/>
            <person name="Chintalapati V.R."/>
            <person name="Sravanthi T."/>
        </authorList>
    </citation>
    <scope>NUCLEOTIDE SEQUENCE [LARGE SCALE GENOMIC DNA]</scope>
    <source>
        <strain evidence="3">JC133</strain>
    </source>
</reference>
<evidence type="ECO:0000313" key="3">
    <source>
        <dbReference type="Proteomes" id="UP000237350"/>
    </source>
</evidence>
<gene>
    <name evidence="2" type="ORF">AU468_11825</name>
</gene>
<proteinExistence type="predicted"/>
<protein>
    <recommendedName>
        <fullName evidence="4">MalT-like TPR region domain-containing protein</fullName>
    </recommendedName>
</protein>
<evidence type="ECO:0000313" key="2">
    <source>
        <dbReference type="EMBL" id="POQ98724.1"/>
    </source>
</evidence>
<dbReference type="RefSeq" id="WP_146049511.1">
    <property type="nucleotide sequence ID" value="NZ_LPWH01000117.1"/>
</dbReference>
<accession>A0A2S4JGN6</accession>
<keyword evidence="3" id="KW-1185">Reference proteome</keyword>
<comment type="caution">
    <text evidence="2">The sequence shown here is derived from an EMBL/GenBank/DDBJ whole genome shotgun (WGS) entry which is preliminary data.</text>
</comment>
<feature type="region of interest" description="Disordered" evidence="1">
    <location>
        <begin position="177"/>
        <end position="218"/>
    </location>
</feature>
<dbReference type="Proteomes" id="UP000237350">
    <property type="component" value="Unassembled WGS sequence"/>
</dbReference>
<name>A0A2S4JGN6_9SPIO</name>
<dbReference type="EMBL" id="LPWH01000117">
    <property type="protein sequence ID" value="POQ98724.1"/>
    <property type="molecule type" value="Genomic_DNA"/>
</dbReference>
<feature type="compositionally biased region" description="Low complexity" evidence="1">
    <location>
        <begin position="190"/>
        <end position="215"/>
    </location>
</feature>